<dbReference type="InterPro" id="IPR036779">
    <property type="entry name" value="LysM_dom_sf"/>
</dbReference>
<feature type="domain" description="LysM" evidence="8">
    <location>
        <begin position="78"/>
        <end position="121"/>
    </location>
</feature>
<dbReference type="PANTHER" id="PTHR47053:SF4">
    <property type="entry name" value="ENDOPEPTIDASE LYTE-RELATED"/>
    <property type="match status" value="1"/>
</dbReference>
<evidence type="ECO:0000256" key="6">
    <source>
        <dbReference type="ARBA" id="ARBA00022807"/>
    </source>
</evidence>
<evidence type="ECO:0000256" key="5">
    <source>
        <dbReference type="ARBA" id="ARBA00022801"/>
    </source>
</evidence>
<name>A0A6I5A023_9BACI</name>
<dbReference type="EMBL" id="WMEQ01000010">
    <property type="protein sequence ID" value="MYL34646.1"/>
    <property type="molecule type" value="Genomic_DNA"/>
</dbReference>
<evidence type="ECO:0000313" key="11">
    <source>
        <dbReference type="Proteomes" id="UP000468638"/>
    </source>
</evidence>
<evidence type="ECO:0000313" key="10">
    <source>
        <dbReference type="EMBL" id="MYL34646.1"/>
    </source>
</evidence>
<dbReference type="InterPro" id="IPR000064">
    <property type="entry name" value="NLP_P60_dom"/>
</dbReference>
<dbReference type="OrthoDB" id="9813368at2"/>
<dbReference type="Proteomes" id="UP000468638">
    <property type="component" value="Unassembled WGS sequence"/>
</dbReference>
<feature type="signal peptide" evidence="7">
    <location>
        <begin position="1"/>
        <end position="28"/>
    </location>
</feature>
<dbReference type="Pfam" id="PF00877">
    <property type="entry name" value="NLPC_P60"/>
    <property type="match status" value="1"/>
</dbReference>
<protein>
    <submittedName>
        <fullName evidence="10">LysM peptidoglycan-binding domain-containing protein</fullName>
    </submittedName>
</protein>
<keyword evidence="4" id="KW-0677">Repeat</keyword>
<evidence type="ECO:0000259" key="9">
    <source>
        <dbReference type="PROSITE" id="PS51935"/>
    </source>
</evidence>
<evidence type="ECO:0000256" key="2">
    <source>
        <dbReference type="ARBA" id="ARBA00022670"/>
    </source>
</evidence>
<dbReference type="Pfam" id="PF01476">
    <property type="entry name" value="LysM"/>
    <property type="match status" value="2"/>
</dbReference>
<feature type="domain" description="NlpC/P60" evidence="9">
    <location>
        <begin position="125"/>
        <end position="244"/>
    </location>
</feature>
<dbReference type="InterPro" id="IPR038765">
    <property type="entry name" value="Papain-like_cys_pep_sf"/>
</dbReference>
<keyword evidence="5" id="KW-0378">Hydrolase</keyword>
<gene>
    <name evidence="10" type="ORF">GLW05_13695</name>
</gene>
<feature type="chain" id="PRO_5026355905" evidence="7">
    <location>
        <begin position="29"/>
        <end position="244"/>
    </location>
</feature>
<dbReference type="PROSITE" id="PS51782">
    <property type="entry name" value="LYSM"/>
    <property type="match status" value="2"/>
</dbReference>
<evidence type="ECO:0000256" key="4">
    <source>
        <dbReference type="ARBA" id="ARBA00022737"/>
    </source>
</evidence>
<evidence type="ECO:0000256" key="3">
    <source>
        <dbReference type="ARBA" id="ARBA00022729"/>
    </source>
</evidence>
<keyword evidence="6" id="KW-0788">Thiol protease</keyword>
<dbReference type="RefSeq" id="WP_160849302.1">
    <property type="nucleotide sequence ID" value="NZ_WMEQ01000010.1"/>
</dbReference>
<evidence type="ECO:0000256" key="7">
    <source>
        <dbReference type="SAM" id="SignalP"/>
    </source>
</evidence>
<dbReference type="AlphaFoldDB" id="A0A6I5A023"/>
<dbReference type="InterPro" id="IPR051202">
    <property type="entry name" value="Peptidase_C40"/>
</dbReference>
<dbReference type="CDD" id="cd00118">
    <property type="entry name" value="LysM"/>
    <property type="match status" value="2"/>
</dbReference>
<sequence length="244" mass="27190">MFNTKGFVKKITLATSIFSLTAWTTTHAETIMVNKGDSLWKLSQEHNTTITQLKQTNQLASTHIYPGQTLTIPAKTSNTYTVQPGDSLWSISQTFNQSIHGIKEANNLHTNTIYSGQTLYLQEKSGVSQDLITTAKQYLGVPYQWGGESPSGFDCSGFLQFVFEEHGLSIPRTVATIYPAGTEIFSPQRGDLVFFETYKEGPSHAGIYLGNDRFIHASSSQGVTISSMNNVYWEPRYIGAKKYY</sequence>
<dbReference type="PROSITE" id="PS51935">
    <property type="entry name" value="NLPC_P60"/>
    <property type="match status" value="1"/>
</dbReference>
<dbReference type="SUPFAM" id="SSF54001">
    <property type="entry name" value="Cysteine proteinases"/>
    <property type="match status" value="1"/>
</dbReference>
<dbReference type="Gene3D" id="3.10.350.10">
    <property type="entry name" value="LysM domain"/>
    <property type="match status" value="2"/>
</dbReference>
<dbReference type="SUPFAM" id="SSF54106">
    <property type="entry name" value="LysM domain"/>
    <property type="match status" value="2"/>
</dbReference>
<comment type="caution">
    <text evidence="10">The sequence shown here is derived from an EMBL/GenBank/DDBJ whole genome shotgun (WGS) entry which is preliminary data.</text>
</comment>
<proteinExistence type="inferred from homology"/>
<reference evidence="10 11" key="1">
    <citation type="submission" date="2019-11" db="EMBL/GenBank/DDBJ databases">
        <title>Genome sequences of 17 halophilic strains isolated from different environments.</title>
        <authorList>
            <person name="Furrow R.E."/>
        </authorList>
    </citation>
    <scope>NUCLEOTIDE SEQUENCE [LARGE SCALE GENOMIC DNA]</scope>
    <source>
        <strain evidence="10 11">22514_16_FS</strain>
    </source>
</reference>
<comment type="similarity">
    <text evidence="1">Belongs to the peptidase C40 family.</text>
</comment>
<keyword evidence="2" id="KW-0645">Protease</keyword>
<dbReference type="Gene3D" id="3.90.1720.10">
    <property type="entry name" value="endopeptidase domain like (from Nostoc punctiforme)"/>
    <property type="match status" value="1"/>
</dbReference>
<dbReference type="SMART" id="SM00257">
    <property type="entry name" value="LysM"/>
    <property type="match status" value="2"/>
</dbReference>
<accession>A0A6I5A023</accession>
<dbReference type="InterPro" id="IPR018392">
    <property type="entry name" value="LysM"/>
</dbReference>
<keyword evidence="3 7" id="KW-0732">Signal</keyword>
<dbReference type="GO" id="GO:0008234">
    <property type="term" value="F:cysteine-type peptidase activity"/>
    <property type="evidence" value="ECO:0007669"/>
    <property type="project" value="UniProtKB-KW"/>
</dbReference>
<dbReference type="GO" id="GO:0006508">
    <property type="term" value="P:proteolysis"/>
    <property type="evidence" value="ECO:0007669"/>
    <property type="project" value="UniProtKB-KW"/>
</dbReference>
<evidence type="ECO:0000259" key="8">
    <source>
        <dbReference type="PROSITE" id="PS51782"/>
    </source>
</evidence>
<organism evidence="10 11">
    <name type="scientific">Pontibacillus yanchengensis</name>
    <dbReference type="NCBI Taxonomy" id="462910"/>
    <lineage>
        <taxon>Bacteria</taxon>
        <taxon>Bacillati</taxon>
        <taxon>Bacillota</taxon>
        <taxon>Bacilli</taxon>
        <taxon>Bacillales</taxon>
        <taxon>Bacillaceae</taxon>
        <taxon>Pontibacillus</taxon>
    </lineage>
</organism>
<feature type="domain" description="LysM" evidence="8">
    <location>
        <begin position="29"/>
        <end position="72"/>
    </location>
</feature>
<dbReference type="PANTHER" id="PTHR47053">
    <property type="entry name" value="MUREIN DD-ENDOPEPTIDASE MEPH-RELATED"/>
    <property type="match status" value="1"/>
</dbReference>
<evidence type="ECO:0000256" key="1">
    <source>
        <dbReference type="ARBA" id="ARBA00007074"/>
    </source>
</evidence>